<dbReference type="InterPro" id="IPR059179">
    <property type="entry name" value="MLKL-like_MCAfunc"/>
</dbReference>
<protein>
    <recommendedName>
        <fullName evidence="1">Novel STAND NTPase 1 domain-containing protein</fullName>
    </recommendedName>
</protein>
<reference evidence="2" key="1">
    <citation type="submission" date="2023-03" db="EMBL/GenBank/DDBJ databases">
        <title>Massive genome expansion in bonnet fungi (Mycena s.s.) driven by repeated elements and novel gene families across ecological guilds.</title>
        <authorList>
            <consortium name="Lawrence Berkeley National Laboratory"/>
            <person name="Harder C.B."/>
            <person name="Miyauchi S."/>
            <person name="Viragh M."/>
            <person name="Kuo A."/>
            <person name="Thoen E."/>
            <person name="Andreopoulos B."/>
            <person name="Lu D."/>
            <person name="Skrede I."/>
            <person name="Drula E."/>
            <person name="Henrissat B."/>
            <person name="Morin E."/>
            <person name="Kohler A."/>
            <person name="Barry K."/>
            <person name="LaButti K."/>
            <person name="Morin E."/>
            <person name="Salamov A."/>
            <person name="Lipzen A."/>
            <person name="Mereny Z."/>
            <person name="Hegedus B."/>
            <person name="Baldrian P."/>
            <person name="Stursova M."/>
            <person name="Weitz H."/>
            <person name="Taylor A."/>
            <person name="Grigoriev I.V."/>
            <person name="Nagy L.G."/>
            <person name="Martin F."/>
            <person name="Kauserud H."/>
        </authorList>
    </citation>
    <scope>NUCLEOTIDE SEQUENCE</scope>
    <source>
        <strain evidence="2">CBHHK182m</strain>
    </source>
</reference>
<dbReference type="SUPFAM" id="SSF48452">
    <property type="entry name" value="TPR-like"/>
    <property type="match status" value="1"/>
</dbReference>
<dbReference type="EMBL" id="JARKIB010000148">
    <property type="protein sequence ID" value="KAJ7731977.1"/>
    <property type="molecule type" value="Genomic_DNA"/>
</dbReference>
<accession>A0AAD7MTY5</accession>
<dbReference type="Gene3D" id="3.40.50.300">
    <property type="entry name" value="P-loop containing nucleotide triphosphate hydrolases"/>
    <property type="match status" value="1"/>
</dbReference>
<dbReference type="InterPro" id="IPR036537">
    <property type="entry name" value="Adaptor_Cbl_N_dom_sf"/>
</dbReference>
<dbReference type="Proteomes" id="UP001215598">
    <property type="component" value="Unassembled WGS sequence"/>
</dbReference>
<dbReference type="PANTHER" id="PTHR47691:SF3">
    <property type="entry name" value="HTH-TYPE TRANSCRIPTIONAL REGULATOR RV0890C-RELATED"/>
    <property type="match status" value="1"/>
</dbReference>
<sequence>MPRRPPALEIRIENIVTGLTPVISLLKELSGAFGTPFAPMISVTTASLIAGVRTIKKNKEDCVQLLEDLDVVLYAILDLYIRSETPGSLPPTMLHHIGKFTETLHKIHTFVEGQQEGNKMKSLFRHSEMNTLLKDCQKGLQDAFTIFKIESGLGLLGDVSEQQKKAENMHYELLELISGLSDETSSGQASSIFHGRDSELQEIVKILQNPSPRIAILGPGGMGKTSLARAVLHHPDVISKYEHRFFVSCESAITATDLAASIGAYLDLKPGSDLTQPIIHSLSAKAAPLLILDNLESTWEPLTSRGGVEELLSLLTDIPHLALLVTMRGAEHPAKVRWTRPFLPPLKPLSDAAAQQTFLDIADDENEETKKLLEFTGNVPLVVDLMAHLVAYEGAASVLARWETEKTSVLSDGYDRRSNLDASITISLLSPRFTSLPGAMDLLCLLSILPDGLSDLELLQSNLPIQDILACKAVLLRTSLGYNDDKKRLKSLVPIREHVQHFNPVTLSLVKPLQEYFSRLLDFYQKYFGTLQTAGSIKQIAQNLGNLHQILLQGLNPQNPDLTQSIACAFSLNTFSRQTGRGQHALMDLMQPLVQLCGPKSEVLFITEQFRAQSQSTVNDPELLTSQAKSRFHVLNDPVLESQFYSTLAFYYANRNRSKAKAAMDKAVQLVNTSEHIVTHADMLSYAANFYWISGEYNTGRIIARQARRLAQVAANLYEEAHALRIEAGCNVFLGEYRSTVFILQRARQLLELCGLSDGPMYSRAMDLEADIHLRKSEYAEARKLHMHIAQKNTTKDNPIDHAYALLGIGEIDVAIGTHSANPDLENARKLFTGLHYRTEAFMCEAIQVEHELRSNKDVATSRFKTTLEKCLQWSWTGDPQLTLYSLQRMGDSALWPSADFGWATTYVFVYLAFASKRKEKLALHKAIRYLGDIFLADGDEHTAESIFVAALDGFTSMDVHRERAECMIRLGDLAKNRGDLVKAKEFWTTAKPLFKCSLQAQAVAQIETKLATLEQERR</sequence>
<evidence type="ECO:0000313" key="3">
    <source>
        <dbReference type="Proteomes" id="UP001215598"/>
    </source>
</evidence>
<dbReference type="Pfam" id="PF20703">
    <property type="entry name" value="nSTAND1"/>
    <property type="match status" value="1"/>
</dbReference>
<dbReference type="AlphaFoldDB" id="A0AAD7MTY5"/>
<evidence type="ECO:0000313" key="2">
    <source>
        <dbReference type="EMBL" id="KAJ7731977.1"/>
    </source>
</evidence>
<dbReference type="Gene3D" id="1.20.930.20">
    <property type="entry name" value="Adaptor protein Cbl, N-terminal domain"/>
    <property type="match status" value="1"/>
</dbReference>
<feature type="domain" description="Novel STAND NTPase 1" evidence="1">
    <location>
        <begin position="189"/>
        <end position="328"/>
    </location>
</feature>
<gene>
    <name evidence="2" type="ORF">B0H16DRAFT_1468777</name>
</gene>
<keyword evidence="3" id="KW-1185">Reference proteome</keyword>
<dbReference type="InterPro" id="IPR027417">
    <property type="entry name" value="P-loop_NTPase"/>
</dbReference>
<dbReference type="PANTHER" id="PTHR47691">
    <property type="entry name" value="REGULATOR-RELATED"/>
    <property type="match status" value="1"/>
</dbReference>
<dbReference type="InterPro" id="IPR049052">
    <property type="entry name" value="nSTAND1"/>
</dbReference>
<evidence type="ECO:0000259" key="1">
    <source>
        <dbReference type="Pfam" id="PF20703"/>
    </source>
</evidence>
<dbReference type="Gene3D" id="1.25.40.10">
    <property type="entry name" value="Tetratricopeptide repeat domain"/>
    <property type="match status" value="2"/>
</dbReference>
<comment type="caution">
    <text evidence="2">The sequence shown here is derived from an EMBL/GenBank/DDBJ whole genome shotgun (WGS) entry which is preliminary data.</text>
</comment>
<dbReference type="GO" id="GO:0007166">
    <property type="term" value="P:cell surface receptor signaling pathway"/>
    <property type="evidence" value="ECO:0007669"/>
    <property type="project" value="InterPro"/>
</dbReference>
<dbReference type="CDD" id="cd21037">
    <property type="entry name" value="MLKL_NTD"/>
    <property type="match status" value="1"/>
</dbReference>
<organism evidence="2 3">
    <name type="scientific">Mycena metata</name>
    <dbReference type="NCBI Taxonomy" id="1033252"/>
    <lineage>
        <taxon>Eukaryota</taxon>
        <taxon>Fungi</taxon>
        <taxon>Dikarya</taxon>
        <taxon>Basidiomycota</taxon>
        <taxon>Agaricomycotina</taxon>
        <taxon>Agaricomycetes</taxon>
        <taxon>Agaricomycetidae</taxon>
        <taxon>Agaricales</taxon>
        <taxon>Marasmiineae</taxon>
        <taxon>Mycenaceae</taxon>
        <taxon>Mycena</taxon>
    </lineage>
</organism>
<name>A0AAD7MTY5_9AGAR</name>
<dbReference type="InterPro" id="IPR011990">
    <property type="entry name" value="TPR-like_helical_dom_sf"/>
</dbReference>
<dbReference type="SUPFAM" id="SSF52540">
    <property type="entry name" value="P-loop containing nucleoside triphosphate hydrolases"/>
    <property type="match status" value="1"/>
</dbReference>
<proteinExistence type="predicted"/>